<proteinExistence type="predicted"/>
<dbReference type="OMA" id="DKLAMFE"/>
<feature type="compositionally biased region" description="Basic and acidic residues" evidence="1">
    <location>
        <begin position="492"/>
        <end position="504"/>
    </location>
</feature>
<feature type="region of interest" description="Disordered" evidence="1">
    <location>
        <begin position="1"/>
        <end position="51"/>
    </location>
</feature>
<protein>
    <submittedName>
        <fullName evidence="2">Uncharacterized protein</fullName>
    </submittedName>
</protein>
<dbReference type="HOGENOM" id="CLU_540981_0_0_1"/>
<dbReference type="InParanoid" id="A0A084QQF6"/>
<evidence type="ECO:0000256" key="1">
    <source>
        <dbReference type="SAM" id="MobiDB-lite"/>
    </source>
</evidence>
<feature type="region of interest" description="Disordered" evidence="1">
    <location>
        <begin position="238"/>
        <end position="285"/>
    </location>
</feature>
<dbReference type="STRING" id="1283841.A0A084QQF6"/>
<feature type="region of interest" description="Disordered" evidence="1">
    <location>
        <begin position="464"/>
        <end position="504"/>
    </location>
</feature>
<feature type="region of interest" description="Disordered" evidence="1">
    <location>
        <begin position="390"/>
        <end position="416"/>
    </location>
</feature>
<dbReference type="Proteomes" id="UP000028524">
    <property type="component" value="Unassembled WGS sequence"/>
</dbReference>
<evidence type="ECO:0000313" key="2">
    <source>
        <dbReference type="EMBL" id="KFA66191.1"/>
    </source>
</evidence>
<sequence length="504" mass="54295">MPGDHATGQPSWRPLAQRLSGLITRRGSAKSKSDAEMMSEKNSVPIYKQKTPVLEEGTQDFKPLEVDLNALEGFGLPDDWLEPGSQNRSDDQQRQKCNMVASNTKTPIADLFASRSVLDVPSSSQGLPPAYPTCQSSHNAKRPSAVLKTAHVVYSQGPAGNAPFTDDTQSVTSILDRGRPLEPRYMVAGQSTATDSKRWSLPPLDSNIEIQEATTVTQAVTLPGYMRNSVDHTKKPLDYVAGEPATSGPDAPSRSRPSENRNTAVKQRHSMYEGCGTPSSAPSLMGKPATVVPRSLSAAPTDRIQSWQRNGSWTSGSRAHTTPPENAAVLMHSSTPARRVSPIGGVTSNRLAWIRELEEKKSGKVNDEPHGIKNSGGSVADKLAMFESKKTASAPPLRLPPMSRSNSTSRSSAAGVESVFSTSSNVATVSSRTSTDTARSNHRSSSVMSYYDESFFKKMESVVGGLAPEKNDVKTAKKLEEAGEVSPNPVVHQEEPEKDESEKP</sequence>
<organism evidence="2 3">
    <name type="scientific">Stachybotrys chlorohalonatus (strain IBT 40285)</name>
    <dbReference type="NCBI Taxonomy" id="1283841"/>
    <lineage>
        <taxon>Eukaryota</taxon>
        <taxon>Fungi</taxon>
        <taxon>Dikarya</taxon>
        <taxon>Ascomycota</taxon>
        <taxon>Pezizomycotina</taxon>
        <taxon>Sordariomycetes</taxon>
        <taxon>Hypocreomycetidae</taxon>
        <taxon>Hypocreales</taxon>
        <taxon>Stachybotryaceae</taxon>
        <taxon>Stachybotrys</taxon>
    </lineage>
</organism>
<evidence type="ECO:0000313" key="3">
    <source>
        <dbReference type="Proteomes" id="UP000028524"/>
    </source>
</evidence>
<dbReference type="EMBL" id="KL660479">
    <property type="protein sequence ID" value="KFA66191.1"/>
    <property type="molecule type" value="Genomic_DNA"/>
</dbReference>
<keyword evidence="3" id="KW-1185">Reference proteome</keyword>
<accession>A0A084QQF6</accession>
<feature type="compositionally biased region" description="Low complexity" evidence="1">
    <location>
        <begin position="403"/>
        <end position="412"/>
    </location>
</feature>
<dbReference type="AlphaFoldDB" id="A0A084QQF6"/>
<dbReference type="OrthoDB" id="4848429at2759"/>
<feature type="compositionally biased region" description="Basic and acidic residues" evidence="1">
    <location>
        <begin position="469"/>
        <end position="481"/>
    </location>
</feature>
<name>A0A084QQF6_STAC4</name>
<reference evidence="2 3" key="1">
    <citation type="journal article" date="2014" name="BMC Genomics">
        <title>Comparative genome sequencing reveals chemotype-specific gene clusters in the toxigenic black mold Stachybotrys.</title>
        <authorList>
            <person name="Semeiks J."/>
            <person name="Borek D."/>
            <person name="Otwinowski Z."/>
            <person name="Grishin N.V."/>
        </authorList>
    </citation>
    <scope>NUCLEOTIDE SEQUENCE [LARGE SCALE GENOMIC DNA]</scope>
    <source>
        <strain evidence="2 3">IBT 40285</strain>
    </source>
</reference>
<gene>
    <name evidence="2" type="ORF">S40285_08795</name>
</gene>